<protein>
    <submittedName>
        <fullName evidence="2">Uncharacterized protein</fullName>
    </submittedName>
</protein>
<reference evidence="2" key="1">
    <citation type="submission" date="2017-02" db="UniProtKB">
        <authorList>
            <consortium name="WormBaseParasite"/>
        </authorList>
    </citation>
    <scope>IDENTIFICATION</scope>
</reference>
<feature type="transmembrane region" description="Helical" evidence="1">
    <location>
        <begin position="13"/>
        <end position="36"/>
    </location>
</feature>
<accession>A0A0R3S9F3</accession>
<keyword evidence="1" id="KW-0812">Transmembrane</keyword>
<name>A0A0R3S9F3_HYMDI</name>
<evidence type="ECO:0000256" key="1">
    <source>
        <dbReference type="SAM" id="Phobius"/>
    </source>
</evidence>
<sequence>LNVDMNATSISKFFPFIVILAVVSIFSSASPIVYFVDENGEMETYRLIPVESEAEVAPEVSKRRFRRIYSTLVKSPRQKIVHDD</sequence>
<keyword evidence="1" id="KW-1133">Transmembrane helix</keyword>
<dbReference type="AlphaFoldDB" id="A0A0R3S9F3"/>
<keyword evidence="1" id="KW-0472">Membrane</keyword>
<organism evidence="2">
    <name type="scientific">Hymenolepis diminuta</name>
    <name type="common">Rat tapeworm</name>
    <dbReference type="NCBI Taxonomy" id="6216"/>
    <lineage>
        <taxon>Eukaryota</taxon>
        <taxon>Metazoa</taxon>
        <taxon>Spiralia</taxon>
        <taxon>Lophotrochozoa</taxon>
        <taxon>Platyhelminthes</taxon>
        <taxon>Cestoda</taxon>
        <taxon>Eucestoda</taxon>
        <taxon>Cyclophyllidea</taxon>
        <taxon>Hymenolepididae</taxon>
        <taxon>Hymenolepis</taxon>
    </lineage>
</organism>
<evidence type="ECO:0000313" key="2">
    <source>
        <dbReference type="WBParaSite" id="HDID_0000087501-mRNA-1"/>
    </source>
</evidence>
<proteinExistence type="predicted"/>
<dbReference type="WBParaSite" id="HDID_0000087501-mRNA-1">
    <property type="protein sequence ID" value="HDID_0000087501-mRNA-1"/>
    <property type="gene ID" value="HDID_0000087501"/>
</dbReference>